<evidence type="ECO:0000256" key="1">
    <source>
        <dbReference type="SAM" id="Coils"/>
    </source>
</evidence>
<proteinExistence type="predicted"/>
<keyword evidence="1" id="KW-0175">Coiled coil</keyword>
<protein>
    <submittedName>
        <fullName evidence="2">Uncharacterized protein</fullName>
    </submittedName>
</protein>
<dbReference type="EMBL" id="JAZDQP010000006">
    <property type="protein sequence ID" value="MEE1866908.1"/>
    <property type="molecule type" value="Genomic_DNA"/>
</dbReference>
<keyword evidence="3" id="KW-1185">Reference proteome</keyword>
<evidence type="ECO:0000313" key="2">
    <source>
        <dbReference type="EMBL" id="MEE1866908.1"/>
    </source>
</evidence>
<dbReference type="RefSeq" id="WP_330079519.1">
    <property type="nucleotide sequence ID" value="NZ_JAZDCU010000025.1"/>
</dbReference>
<dbReference type="AlphaFoldDB" id="A0AB35WTA0"/>
<sequence>MDTSTELELRWRISKLERLAIINLETVMRLWSGLAAIPNLPEAVREDAERASQSIDEQIKALQELLNLAKNDESR</sequence>
<evidence type="ECO:0000313" key="3">
    <source>
        <dbReference type="Proteomes" id="UP001307839"/>
    </source>
</evidence>
<gene>
    <name evidence="2" type="ORF">V0R53_10940</name>
</gene>
<comment type="caution">
    <text evidence="2">The sequence shown here is derived from an EMBL/GenBank/DDBJ whole genome shotgun (WGS) entry which is preliminary data.</text>
</comment>
<dbReference type="Proteomes" id="UP001307839">
    <property type="component" value="Unassembled WGS sequence"/>
</dbReference>
<reference evidence="2 3" key="1">
    <citation type="submission" date="2024-01" db="EMBL/GenBank/DDBJ databases">
        <title>Unpublished Manusciprt.</title>
        <authorList>
            <person name="Duman M."/>
            <person name="Valdes E.G."/>
            <person name="Ajmi N."/>
            <person name="Altun S."/>
            <person name="Saticioglu I.B."/>
        </authorList>
    </citation>
    <scope>NUCLEOTIDE SEQUENCE [LARGE SCALE GENOMIC DNA]</scope>
    <source>
        <strain evidence="2 3">120P</strain>
    </source>
</reference>
<name>A0AB35WTA0_9PSED</name>
<accession>A0AB35WTA0</accession>
<organism evidence="2 3">
    <name type="scientific">Pseudomonas auratipiscis</name>
    <dbReference type="NCBI Taxonomy" id="3115853"/>
    <lineage>
        <taxon>Bacteria</taxon>
        <taxon>Pseudomonadati</taxon>
        <taxon>Pseudomonadota</taxon>
        <taxon>Gammaproteobacteria</taxon>
        <taxon>Pseudomonadales</taxon>
        <taxon>Pseudomonadaceae</taxon>
        <taxon>Pseudomonas</taxon>
    </lineage>
</organism>
<feature type="coiled-coil region" evidence="1">
    <location>
        <begin position="45"/>
        <end position="75"/>
    </location>
</feature>